<name>A0A3G4ZWJ0_9VIRU</name>
<gene>
    <name evidence="1" type="ORF">Faunusvirus7_30</name>
</gene>
<protein>
    <submittedName>
        <fullName evidence="1">Uncharacterized protein</fullName>
    </submittedName>
</protein>
<dbReference type="EMBL" id="MK072138">
    <property type="protein sequence ID" value="AYV79282.1"/>
    <property type="molecule type" value="Genomic_DNA"/>
</dbReference>
<accession>A0A3G4ZWJ0</accession>
<evidence type="ECO:0000313" key="1">
    <source>
        <dbReference type="EMBL" id="AYV79282.1"/>
    </source>
</evidence>
<proteinExistence type="predicted"/>
<sequence>MTKKVIGAVIGTVLTSDMSRKAIVDTLSKTFALLQMVFAQTEQVDVQQKLKHLNIQFNLELIEAVMNDIEKMEQLTDKASVAIALKHLHDIVSTIHKEIDGLNKKLQYHATKWFSSYRPHNCRSSLKRLAEYKVTLLESYHALTTILQILQIYR</sequence>
<organism evidence="1">
    <name type="scientific">Faunusvirus sp</name>
    <dbReference type="NCBI Taxonomy" id="2487766"/>
    <lineage>
        <taxon>Viruses</taxon>
        <taxon>Varidnaviria</taxon>
        <taxon>Bamfordvirae</taxon>
        <taxon>Nucleocytoviricota</taxon>
        <taxon>Megaviricetes</taxon>
        <taxon>Imitervirales</taxon>
        <taxon>Mimiviridae</taxon>
    </lineage>
</organism>
<reference evidence="1" key="1">
    <citation type="submission" date="2018-10" db="EMBL/GenBank/DDBJ databases">
        <title>Hidden diversity of soil giant viruses.</title>
        <authorList>
            <person name="Schulz F."/>
            <person name="Alteio L."/>
            <person name="Goudeau D."/>
            <person name="Ryan E.M."/>
            <person name="Malmstrom R.R."/>
            <person name="Blanchard J."/>
            <person name="Woyke T."/>
        </authorList>
    </citation>
    <scope>NUCLEOTIDE SEQUENCE</scope>
    <source>
        <strain evidence="1">FNV1</strain>
    </source>
</reference>